<dbReference type="InterPro" id="IPR028098">
    <property type="entry name" value="Glyco_trans_4-like_N"/>
</dbReference>
<dbReference type="SUPFAM" id="SSF53756">
    <property type="entry name" value="UDP-Glycosyltransferase/glycogen phosphorylase"/>
    <property type="match status" value="1"/>
</dbReference>
<dbReference type="EMBL" id="MHIK01000064">
    <property type="protein sequence ID" value="OGY50284.1"/>
    <property type="molecule type" value="Genomic_DNA"/>
</dbReference>
<accession>A0A1G1YDI0</accession>
<protein>
    <recommendedName>
        <fullName evidence="5">Glycosyl transferase family 1 domain-containing protein</fullName>
    </recommendedName>
</protein>
<reference evidence="3 4" key="1">
    <citation type="journal article" date="2016" name="Nat. Commun.">
        <title>Thousands of microbial genomes shed light on interconnected biogeochemical processes in an aquifer system.</title>
        <authorList>
            <person name="Anantharaman K."/>
            <person name="Brown C.T."/>
            <person name="Hug L.A."/>
            <person name="Sharon I."/>
            <person name="Castelle C.J."/>
            <person name="Probst A.J."/>
            <person name="Thomas B.C."/>
            <person name="Singh A."/>
            <person name="Wilkins M.J."/>
            <person name="Karaoz U."/>
            <person name="Brodie E.L."/>
            <person name="Williams K.H."/>
            <person name="Hubbard S.S."/>
            <person name="Banfield J.F."/>
        </authorList>
    </citation>
    <scope>NUCLEOTIDE SEQUENCE [LARGE SCALE GENOMIC DNA]</scope>
</reference>
<dbReference type="InterPro" id="IPR050194">
    <property type="entry name" value="Glycosyltransferase_grp1"/>
</dbReference>
<evidence type="ECO:0008006" key="5">
    <source>
        <dbReference type="Google" id="ProtNLM"/>
    </source>
</evidence>
<gene>
    <name evidence="3" type="ORF">A3J65_04615</name>
</gene>
<feature type="domain" description="Glycosyltransferase subfamily 4-like N-terminal" evidence="2">
    <location>
        <begin position="53"/>
        <end position="178"/>
    </location>
</feature>
<name>A0A1G1YDI0_9BACT</name>
<sequence>MKVLMISLDKGLLGKGQLGDVVSRHAEYGQYAKKLDIIVFSRVGFNFNQISPTVFAYPTNSANKFLYLVDAYKIGCRLFKKDNYQLVVTQAPFITGLAGWFLAKKFKAKLLVHYHGDYVKNKQWLKEKWYNFLLVYIARFISRRADGIRVMSQGIKNKLIESGIQAEKIRVISTPVSLVKCGRWDEKAAAELKSQYPGKKIILFVGRLEKEKNLPLLLRALGTVKNIYPNFILLVIGDGRLKEEWSDFAKNSGLAGWVKFIGQIEHEDLVNYYAACDFIVNSSTSESFGKIFVEAAACDKPAIATSTTGSREIIIDGQTGLLSPLGDSPALAKNILRFLNNPALAQNMGRAAKESVSKRFDGGINTREIINFWRELIS</sequence>
<dbReference type="Proteomes" id="UP000178501">
    <property type="component" value="Unassembled WGS sequence"/>
</dbReference>
<evidence type="ECO:0000313" key="4">
    <source>
        <dbReference type="Proteomes" id="UP000178501"/>
    </source>
</evidence>
<dbReference type="InterPro" id="IPR001296">
    <property type="entry name" value="Glyco_trans_1"/>
</dbReference>
<proteinExistence type="predicted"/>
<dbReference type="GO" id="GO:0016758">
    <property type="term" value="F:hexosyltransferase activity"/>
    <property type="evidence" value="ECO:0007669"/>
    <property type="project" value="TreeGrafter"/>
</dbReference>
<dbReference type="CDD" id="cd03801">
    <property type="entry name" value="GT4_PimA-like"/>
    <property type="match status" value="1"/>
</dbReference>
<dbReference type="PANTHER" id="PTHR45947:SF3">
    <property type="entry name" value="SULFOQUINOVOSYL TRANSFERASE SQD2"/>
    <property type="match status" value="1"/>
</dbReference>
<dbReference type="AlphaFoldDB" id="A0A1G1YDI0"/>
<comment type="caution">
    <text evidence="3">The sequence shown here is derived from an EMBL/GenBank/DDBJ whole genome shotgun (WGS) entry which is preliminary data.</text>
</comment>
<dbReference type="Gene3D" id="3.40.50.2000">
    <property type="entry name" value="Glycogen Phosphorylase B"/>
    <property type="match status" value="2"/>
</dbReference>
<evidence type="ECO:0000259" key="1">
    <source>
        <dbReference type="Pfam" id="PF00534"/>
    </source>
</evidence>
<dbReference type="Pfam" id="PF13439">
    <property type="entry name" value="Glyco_transf_4"/>
    <property type="match status" value="1"/>
</dbReference>
<dbReference type="Pfam" id="PF00534">
    <property type="entry name" value="Glycos_transf_1"/>
    <property type="match status" value="1"/>
</dbReference>
<evidence type="ECO:0000313" key="3">
    <source>
        <dbReference type="EMBL" id="OGY50284.1"/>
    </source>
</evidence>
<feature type="domain" description="Glycosyl transferase family 1" evidence="1">
    <location>
        <begin position="196"/>
        <end position="354"/>
    </location>
</feature>
<dbReference type="PANTHER" id="PTHR45947">
    <property type="entry name" value="SULFOQUINOVOSYL TRANSFERASE SQD2"/>
    <property type="match status" value="1"/>
</dbReference>
<evidence type="ECO:0000259" key="2">
    <source>
        <dbReference type="Pfam" id="PF13439"/>
    </source>
</evidence>
<organism evidence="3 4">
    <name type="scientific">Candidatus Buchananbacteria bacterium RIFCSPHIGHO2_02_FULL_45_11b</name>
    <dbReference type="NCBI Taxonomy" id="1797541"/>
    <lineage>
        <taxon>Bacteria</taxon>
        <taxon>Candidatus Buchananiibacteriota</taxon>
    </lineage>
</organism>